<dbReference type="EMBL" id="MSCJ01000002">
    <property type="protein sequence ID" value="PQJ64806.1"/>
    <property type="molecule type" value="Genomic_DNA"/>
</dbReference>
<organism evidence="2 3">
    <name type="scientific">Photobacterium angustum</name>
    <dbReference type="NCBI Taxonomy" id="661"/>
    <lineage>
        <taxon>Bacteria</taxon>
        <taxon>Pseudomonadati</taxon>
        <taxon>Pseudomonadota</taxon>
        <taxon>Gammaproteobacteria</taxon>
        <taxon>Vibrionales</taxon>
        <taxon>Vibrionaceae</taxon>
        <taxon>Photobacterium</taxon>
    </lineage>
</organism>
<feature type="domain" description="Cyclic nucleotide-binding" evidence="1">
    <location>
        <begin position="36"/>
        <end position="113"/>
    </location>
</feature>
<dbReference type="CDD" id="cd00038">
    <property type="entry name" value="CAP_ED"/>
    <property type="match status" value="1"/>
</dbReference>
<name>A0A2S7VRM4_PHOAN</name>
<dbReference type="InterPro" id="IPR000595">
    <property type="entry name" value="cNMP-bd_dom"/>
</dbReference>
<dbReference type="InterPro" id="IPR014710">
    <property type="entry name" value="RmlC-like_jellyroll"/>
</dbReference>
<dbReference type="Pfam" id="PF00027">
    <property type="entry name" value="cNMP_binding"/>
    <property type="match status" value="1"/>
</dbReference>
<dbReference type="OrthoDB" id="9798104at2"/>
<protein>
    <submittedName>
        <fullName evidence="2">Crp/Fnr family transcriptional regulator</fullName>
    </submittedName>
</protein>
<sequence length="194" mass="22443">MKPSAQLSQLAEFLQQFGAEQTTIDEALSQAQVLALPTRHILLHQGQQAEQFYFLLNGLCHACYLTESGKQFSKEFYWDQDTLIGFEALITQSPSPFLLETLSASELIALPIELIETWRSQGLALYQHLLERQLVFKENKERFMLMYSPEERYQLFTQSFVDLNVKLTDYQIASYLGITPISLSRIKKRQNEPQ</sequence>
<dbReference type="SUPFAM" id="SSF51206">
    <property type="entry name" value="cAMP-binding domain-like"/>
    <property type="match status" value="1"/>
</dbReference>
<dbReference type="AlphaFoldDB" id="A0A2S7VRM4"/>
<dbReference type="Proteomes" id="UP000238730">
    <property type="component" value="Unassembled WGS sequence"/>
</dbReference>
<accession>A0A2S7VRM4</accession>
<dbReference type="RefSeq" id="WP_105061355.1">
    <property type="nucleotide sequence ID" value="NZ_MSCJ01000002.1"/>
</dbReference>
<evidence type="ECO:0000313" key="3">
    <source>
        <dbReference type="Proteomes" id="UP000238730"/>
    </source>
</evidence>
<evidence type="ECO:0000259" key="1">
    <source>
        <dbReference type="Pfam" id="PF00027"/>
    </source>
</evidence>
<dbReference type="Gene3D" id="2.60.120.10">
    <property type="entry name" value="Jelly Rolls"/>
    <property type="match status" value="1"/>
</dbReference>
<reference evidence="2 3" key="1">
    <citation type="submission" date="2016-12" db="EMBL/GenBank/DDBJ databases">
        <title>Diversity of luminous bacteria.</title>
        <authorList>
            <person name="Yoshizawa S."/>
            <person name="Kogure K."/>
        </authorList>
    </citation>
    <scope>NUCLEOTIDE SEQUENCE [LARGE SCALE GENOMIC DNA]</scope>
    <source>
        <strain evidence="2 3">LC1-200</strain>
    </source>
</reference>
<dbReference type="InterPro" id="IPR018490">
    <property type="entry name" value="cNMP-bd_dom_sf"/>
</dbReference>
<proteinExistence type="predicted"/>
<evidence type="ECO:0000313" key="2">
    <source>
        <dbReference type="EMBL" id="PQJ64806.1"/>
    </source>
</evidence>
<comment type="caution">
    <text evidence="2">The sequence shown here is derived from an EMBL/GenBank/DDBJ whole genome shotgun (WGS) entry which is preliminary data.</text>
</comment>
<gene>
    <name evidence="2" type="ORF">BTO08_13730</name>
</gene>